<dbReference type="PANTHER" id="PTHR23320:SF128">
    <property type="entry name" value="MEMBRANE-SPANNING 4-DOMAINS SUBFAMILY A MEMBER 4A"/>
    <property type="match status" value="1"/>
</dbReference>
<feature type="transmembrane region" description="Helical" evidence="7">
    <location>
        <begin position="149"/>
        <end position="182"/>
    </location>
</feature>
<comment type="caution">
    <text evidence="8">The sequence shown here is derived from an EMBL/GenBank/DDBJ whole genome shotgun (WGS) entry which is preliminary data.</text>
</comment>
<feature type="compositionally biased region" description="Pro residues" evidence="6">
    <location>
        <begin position="221"/>
        <end position="232"/>
    </location>
</feature>
<evidence type="ECO:0000256" key="6">
    <source>
        <dbReference type="SAM" id="MobiDB-lite"/>
    </source>
</evidence>
<evidence type="ECO:0000256" key="5">
    <source>
        <dbReference type="ARBA" id="ARBA00023136"/>
    </source>
</evidence>
<keyword evidence="9" id="KW-1185">Reference proteome</keyword>
<dbReference type="Proteomes" id="UP000465112">
    <property type="component" value="Chromosome 7"/>
</dbReference>
<dbReference type="InterPro" id="IPR030417">
    <property type="entry name" value="MS4A"/>
</dbReference>
<keyword evidence="5 7" id="KW-0472">Membrane</keyword>
<name>A0A6A5FFP3_PERFL</name>
<proteinExistence type="inferred from homology"/>
<evidence type="ECO:0000256" key="1">
    <source>
        <dbReference type="ARBA" id="ARBA00004141"/>
    </source>
</evidence>
<feature type="transmembrane region" description="Helical" evidence="7">
    <location>
        <begin position="76"/>
        <end position="95"/>
    </location>
</feature>
<sequence>MSASTSIATAAGGVLVVTHVIPAPQGAATQNSAEKKKHREQLLALGTVQIMIGLAVFLFELAMIPDTYTLGMYSGAFVWAPLFDILSGSLLVSAGTSMNKCRVNGGVGLSVVAAVASAAAASIYVLDALHVTGYLDLEYNNTYYYHHDYYYSSYVTCGVSGVLAVFSFLGFIVSICITGLGYKASPQSPDQQLFIMTNQSHEAASQMSETTPTQGTTPTYEAPPIPETPPPSESDYETLKPQEYNTDIV</sequence>
<comment type="similarity">
    <text evidence="2">Belongs to the MS4A family.</text>
</comment>
<dbReference type="EMBL" id="VHII01000007">
    <property type="protein sequence ID" value="KAF1388593.1"/>
    <property type="molecule type" value="Genomic_DNA"/>
</dbReference>
<evidence type="ECO:0000256" key="7">
    <source>
        <dbReference type="SAM" id="Phobius"/>
    </source>
</evidence>
<evidence type="ECO:0000256" key="2">
    <source>
        <dbReference type="ARBA" id="ARBA00009565"/>
    </source>
</evidence>
<evidence type="ECO:0000313" key="9">
    <source>
        <dbReference type="Proteomes" id="UP000465112"/>
    </source>
</evidence>
<keyword evidence="4 7" id="KW-1133">Transmembrane helix</keyword>
<dbReference type="PANTHER" id="PTHR23320">
    <property type="entry name" value="MEMBRANE-SPANNING 4-DOMAINS SUBFAMILY A MS4A -RELATED"/>
    <property type="match status" value="1"/>
</dbReference>
<dbReference type="Pfam" id="PF04103">
    <property type="entry name" value="CD20"/>
    <property type="match status" value="1"/>
</dbReference>
<evidence type="ECO:0008006" key="10">
    <source>
        <dbReference type="Google" id="ProtNLM"/>
    </source>
</evidence>
<dbReference type="InterPro" id="IPR007237">
    <property type="entry name" value="CD20-like"/>
</dbReference>
<gene>
    <name evidence="8" type="ORF">PFLUV_G00091900</name>
</gene>
<feature type="region of interest" description="Disordered" evidence="6">
    <location>
        <begin position="204"/>
        <end position="249"/>
    </location>
</feature>
<evidence type="ECO:0000256" key="3">
    <source>
        <dbReference type="ARBA" id="ARBA00022692"/>
    </source>
</evidence>
<dbReference type="AlphaFoldDB" id="A0A6A5FFP3"/>
<evidence type="ECO:0000313" key="8">
    <source>
        <dbReference type="EMBL" id="KAF1388593.1"/>
    </source>
</evidence>
<feature type="transmembrane region" description="Helical" evidence="7">
    <location>
        <begin position="107"/>
        <end position="129"/>
    </location>
</feature>
<protein>
    <recommendedName>
        <fullName evidence="10">MARVEL domain-containing protein</fullName>
    </recommendedName>
</protein>
<organism evidence="8 9">
    <name type="scientific">Perca fluviatilis</name>
    <name type="common">European perch</name>
    <dbReference type="NCBI Taxonomy" id="8168"/>
    <lineage>
        <taxon>Eukaryota</taxon>
        <taxon>Metazoa</taxon>
        <taxon>Chordata</taxon>
        <taxon>Craniata</taxon>
        <taxon>Vertebrata</taxon>
        <taxon>Euteleostomi</taxon>
        <taxon>Actinopterygii</taxon>
        <taxon>Neopterygii</taxon>
        <taxon>Teleostei</taxon>
        <taxon>Neoteleostei</taxon>
        <taxon>Acanthomorphata</taxon>
        <taxon>Eupercaria</taxon>
        <taxon>Perciformes</taxon>
        <taxon>Percoidei</taxon>
        <taxon>Percidae</taxon>
        <taxon>Percinae</taxon>
        <taxon>Perca</taxon>
    </lineage>
</organism>
<reference evidence="8 9" key="1">
    <citation type="submission" date="2019-06" db="EMBL/GenBank/DDBJ databases">
        <title>A chromosome-scale genome assembly of the European perch, Perca fluviatilis.</title>
        <authorList>
            <person name="Roques C."/>
            <person name="Zahm M."/>
            <person name="Cabau C."/>
            <person name="Klopp C."/>
            <person name="Bouchez O."/>
            <person name="Donnadieu C."/>
            <person name="Kuhl H."/>
            <person name="Gislard M."/>
            <person name="Guendouz S."/>
            <person name="Journot L."/>
            <person name="Haffray P."/>
            <person name="Bestin A."/>
            <person name="Morvezen R."/>
            <person name="Feron R."/>
            <person name="Wen M."/>
            <person name="Jouanno E."/>
            <person name="Herpin A."/>
            <person name="Schartl M."/>
            <person name="Postlethwait J."/>
            <person name="Schaerlinger B."/>
            <person name="Chardard D."/>
            <person name="Lecocq T."/>
            <person name="Poncet C."/>
            <person name="Jaffrelo L."/>
            <person name="Lampietro C."/>
            <person name="Guiguen Y."/>
        </authorList>
    </citation>
    <scope>NUCLEOTIDE SEQUENCE [LARGE SCALE GENOMIC DNA]</scope>
    <source>
        <tissue evidence="8">Blood</tissue>
    </source>
</reference>
<dbReference type="GO" id="GO:0016020">
    <property type="term" value="C:membrane"/>
    <property type="evidence" value="ECO:0007669"/>
    <property type="project" value="UniProtKB-SubCell"/>
</dbReference>
<feature type="compositionally biased region" description="Low complexity" evidence="6">
    <location>
        <begin position="210"/>
        <end position="220"/>
    </location>
</feature>
<comment type="subcellular location">
    <subcellularLocation>
        <location evidence="1">Membrane</location>
        <topology evidence="1">Multi-pass membrane protein</topology>
    </subcellularLocation>
</comment>
<evidence type="ECO:0000256" key="4">
    <source>
        <dbReference type="ARBA" id="ARBA00022989"/>
    </source>
</evidence>
<feature type="transmembrane region" description="Helical" evidence="7">
    <location>
        <begin position="42"/>
        <end position="64"/>
    </location>
</feature>
<keyword evidence="3 7" id="KW-0812">Transmembrane</keyword>
<accession>A0A6A5FFP3</accession>